<dbReference type="OrthoDB" id="2687620at2759"/>
<reference evidence="2 3" key="2">
    <citation type="submission" date="2018-11" db="EMBL/GenBank/DDBJ databases">
        <authorList>
            <consortium name="Pathogen Informatics"/>
        </authorList>
    </citation>
    <scope>NUCLEOTIDE SEQUENCE [LARGE SCALE GENOMIC DNA]</scope>
</reference>
<evidence type="ECO:0000259" key="1">
    <source>
        <dbReference type="PROSITE" id="PS50011"/>
    </source>
</evidence>
<proteinExistence type="predicted"/>
<dbReference type="InterPro" id="IPR050235">
    <property type="entry name" value="CK1_Ser-Thr_kinase"/>
</dbReference>
<dbReference type="PROSITE" id="PS50011">
    <property type="entry name" value="PROTEIN_KINASE_DOM"/>
    <property type="match status" value="1"/>
</dbReference>
<dbReference type="PANTHER" id="PTHR11909">
    <property type="entry name" value="CASEIN KINASE-RELATED"/>
    <property type="match status" value="1"/>
</dbReference>
<name>A0A0M3K7A5_ANISI</name>
<dbReference type="EMBL" id="UYRR01032934">
    <property type="protein sequence ID" value="VDK57245.1"/>
    <property type="molecule type" value="Genomic_DNA"/>
</dbReference>
<accession>A0A0M3K7A5</accession>
<dbReference type="SUPFAM" id="SSF56112">
    <property type="entry name" value="Protein kinase-like (PK-like)"/>
    <property type="match status" value="1"/>
</dbReference>
<dbReference type="AlphaFoldDB" id="A0A0M3K7A5"/>
<evidence type="ECO:0000313" key="3">
    <source>
        <dbReference type="Proteomes" id="UP000267096"/>
    </source>
</evidence>
<gene>
    <name evidence="2" type="ORF">ASIM_LOCUS16253</name>
</gene>
<feature type="domain" description="Protein kinase" evidence="1">
    <location>
        <begin position="1"/>
        <end position="230"/>
    </location>
</feature>
<dbReference type="InterPro" id="IPR011009">
    <property type="entry name" value="Kinase-like_dom_sf"/>
</dbReference>
<organism evidence="4">
    <name type="scientific">Anisakis simplex</name>
    <name type="common">Herring worm</name>
    <dbReference type="NCBI Taxonomy" id="6269"/>
    <lineage>
        <taxon>Eukaryota</taxon>
        <taxon>Metazoa</taxon>
        <taxon>Ecdysozoa</taxon>
        <taxon>Nematoda</taxon>
        <taxon>Chromadorea</taxon>
        <taxon>Rhabditida</taxon>
        <taxon>Spirurina</taxon>
        <taxon>Ascaridomorpha</taxon>
        <taxon>Ascaridoidea</taxon>
        <taxon>Anisakidae</taxon>
        <taxon>Anisakis</taxon>
        <taxon>Anisakis simplex complex</taxon>
    </lineage>
</organism>
<dbReference type="GO" id="GO:0005524">
    <property type="term" value="F:ATP binding"/>
    <property type="evidence" value="ECO:0007669"/>
    <property type="project" value="InterPro"/>
</dbReference>
<dbReference type="InterPro" id="IPR000719">
    <property type="entry name" value="Prot_kinase_dom"/>
</dbReference>
<dbReference type="GO" id="GO:0004672">
    <property type="term" value="F:protein kinase activity"/>
    <property type="evidence" value="ECO:0007669"/>
    <property type="project" value="InterPro"/>
</dbReference>
<dbReference type="Pfam" id="PF07714">
    <property type="entry name" value="PK_Tyr_Ser-Thr"/>
    <property type="match status" value="1"/>
</dbReference>
<dbReference type="Gene3D" id="1.10.510.10">
    <property type="entry name" value="Transferase(Phosphotransferase) domain 1"/>
    <property type="match status" value="1"/>
</dbReference>
<dbReference type="InterPro" id="IPR001245">
    <property type="entry name" value="Ser-Thr/Tyr_kinase_cat_dom"/>
</dbReference>
<protein>
    <submittedName>
        <fullName evidence="4">Protein kinase domain-containing protein</fullName>
    </submittedName>
</protein>
<dbReference type="WBParaSite" id="ASIM_0001684601-mRNA-1">
    <property type="protein sequence ID" value="ASIM_0001684601-mRNA-1"/>
    <property type="gene ID" value="ASIM_0001684601"/>
</dbReference>
<evidence type="ECO:0000313" key="2">
    <source>
        <dbReference type="EMBL" id="VDK57245.1"/>
    </source>
</evidence>
<reference evidence="4" key="1">
    <citation type="submission" date="2017-02" db="UniProtKB">
        <authorList>
            <consortium name="WormBaseParasite"/>
        </authorList>
    </citation>
    <scope>IDENTIFICATION</scope>
</reference>
<dbReference type="Proteomes" id="UP000267096">
    <property type="component" value="Unassembled WGS sequence"/>
</dbReference>
<keyword evidence="3" id="KW-1185">Reference proteome</keyword>
<evidence type="ECO:0000313" key="4">
    <source>
        <dbReference type="WBParaSite" id="ASIM_0001684601-mRNA-1"/>
    </source>
</evidence>
<sequence length="294" mass="34142">MKTAITKQQQTIDQLPKGCVKPMFVFVVMTLLGKDVYKLRNEQYERRFSLSTALRIGIHSCKAIQELHQCKFLSRDIKPSNYAVGLRENNQHKTIFLFDFGLARRFVDRSGKHVKSRGEVGWRGTNRYGSLNAHLRLDLSRRDDLESWFYMLVEISRGALPWRFVKEREAAEKAKKHARGAGRCELLQKCPKQYDEILKMIDALAFEEDPDYDRIYSLFDEVRESNHIKMEDRYDWEEESEVTSSGSTVGGVQLEALLQRAHLNLEQNIADASAKVDTKQQQHAYVRTKETLHA</sequence>